<gene>
    <name evidence="14" type="ORF">EOD39_9915</name>
</gene>
<evidence type="ECO:0000259" key="13">
    <source>
        <dbReference type="PROSITE" id="PS50071"/>
    </source>
</evidence>
<dbReference type="InterPro" id="IPR050877">
    <property type="entry name" value="EMX-VAX-Noto_Homeobox_TFs"/>
</dbReference>
<dbReference type="SUPFAM" id="SSF46689">
    <property type="entry name" value="Homeodomain-like"/>
    <property type="match status" value="1"/>
</dbReference>
<evidence type="ECO:0000256" key="11">
    <source>
        <dbReference type="RuleBase" id="RU000682"/>
    </source>
</evidence>
<feature type="compositionally biased region" description="Basic and acidic residues" evidence="12">
    <location>
        <begin position="261"/>
        <end position="270"/>
    </location>
</feature>
<dbReference type="GO" id="GO:0005634">
    <property type="term" value="C:nucleus"/>
    <property type="evidence" value="ECO:0007669"/>
    <property type="project" value="UniProtKB-SubCell"/>
</dbReference>
<evidence type="ECO:0000256" key="5">
    <source>
        <dbReference type="ARBA" id="ARBA00023015"/>
    </source>
</evidence>
<dbReference type="GO" id="GO:0030182">
    <property type="term" value="P:neuron differentiation"/>
    <property type="evidence" value="ECO:0007669"/>
    <property type="project" value="TreeGrafter"/>
</dbReference>
<dbReference type="PRINTS" id="PR00031">
    <property type="entry name" value="HTHREPRESSR"/>
</dbReference>
<feature type="region of interest" description="Disordered" evidence="12">
    <location>
        <begin position="255"/>
        <end position="277"/>
    </location>
</feature>
<dbReference type="InterPro" id="IPR001356">
    <property type="entry name" value="HD"/>
</dbReference>
<evidence type="ECO:0000256" key="9">
    <source>
        <dbReference type="ARBA" id="ARBA00023242"/>
    </source>
</evidence>
<dbReference type="SMART" id="SM00389">
    <property type="entry name" value="HOX"/>
    <property type="match status" value="1"/>
</dbReference>
<dbReference type="InterPro" id="IPR009057">
    <property type="entry name" value="Homeodomain-like_sf"/>
</dbReference>
<feature type="compositionally biased region" description="Low complexity" evidence="12">
    <location>
        <begin position="317"/>
        <end position="326"/>
    </location>
</feature>
<name>A0A444TZE7_ACIRT</name>
<dbReference type="EMBL" id="SCEB01215676">
    <property type="protein sequence ID" value="RXM28307.1"/>
    <property type="molecule type" value="Genomic_DNA"/>
</dbReference>
<keyword evidence="6 10" id="KW-0238">DNA-binding</keyword>
<keyword evidence="7 10" id="KW-0371">Homeobox</keyword>
<dbReference type="AlphaFoldDB" id="A0A444TZE7"/>
<protein>
    <submittedName>
        <fullName evidence="14">Ventral anterior homeobox 2</fullName>
    </submittedName>
</protein>
<evidence type="ECO:0000256" key="6">
    <source>
        <dbReference type="ARBA" id="ARBA00023125"/>
    </source>
</evidence>
<dbReference type="InterPro" id="IPR017970">
    <property type="entry name" value="Homeobox_CS"/>
</dbReference>
<feature type="domain" description="Homeobox" evidence="13">
    <location>
        <begin position="203"/>
        <end position="263"/>
    </location>
</feature>
<keyword evidence="5" id="KW-0805">Transcription regulation</keyword>
<feature type="compositionally biased region" description="Low complexity" evidence="12">
    <location>
        <begin position="150"/>
        <end position="162"/>
    </location>
</feature>
<evidence type="ECO:0000256" key="2">
    <source>
        <dbReference type="ARBA" id="ARBA00007397"/>
    </source>
</evidence>
<feature type="region of interest" description="Disordered" evidence="12">
    <location>
        <begin position="303"/>
        <end position="326"/>
    </location>
</feature>
<dbReference type="GO" id="GO:0016055">
    <property type="term" value="P:Wnt signaling pathway"/>
    <property type="evidence" value="ECO:0007669"/>
    <property type="project" value="UniProtKB-KW"/>
</dbReference>
<comment type="caution">
    <text evidence="14">The sequence shown here is derived from an EMBL/GenBank/DDBJ whole genome shotgun (WGS) entry which is preliminary data.</text>
</comment>
<evidence type="ECO:0000313" key="14">
    <source>
        <dbReference type="EMBL" id="RXM28307.1"/>
    </source>
</evidence>
<evidence type="ECO:0000256" key="10">
    <source>
        <dbReference type="PROSITE-ProRule" id="PRU00108"/>
    </source>
</evidence>
<dbReference type="GO" id="GO:0000978">
    <property type="term" value="F:RNA polymerase II cis-regulatory region sequence-specific DNA binding"/>
    <property type="evidence" value="ECO:0007669"/>
    <property type="project" value="TreeGrafter"/>
</dbReference>
<feature type="compositionally biased region" description="Basic and acidic residues" evidence="12">
    <location>
        <begin position="129"/>
        <end position="142"/>
    </location>
</feature>
<feature type="region of interest" description="Disordered" evidence="12">
    <location>
        <begin position="1"/>
        <end position="33"/>
    </location>
</feature>
<dbReference type="Gene3D" id="1.10.10.60">
    <property type="entry name" value="Homeodomain-like"/>
    <property type="match status" value="1"/>
</dbReference>
<accession>A0A444TZE7</accession>
<proteinExistence type="inferred from homology"/>
<feature type="compositionally biased region" description="Basic and acidic residues" evidence="12">
    <location>
        <begin position="163"/>
        <end position="172"/>
    </location>
</feature>
<dbReference type="PANTHER" id="PTHR24339">
    <property type="entry name" value="HOMEOBOX PROTEIN EMX-RELATED"/>
    <property type="match status" value="1"/>
</dbReference>
<organism evidence="14 15">
    <name type="scientific">Acipenser ruthenus</name>
    <name type="common">Sterlet sturgeon</name>
    <dbReference type="NCBI Taxonomy" id="7906"/>
    <lineage>
        <taxon>Eukaryota</taxon>
        <taxon>Metazoa</taxon>
        <taxon>Chordata</taxon>
        <taxon>Craniata</taxon>
        <taxon>Vertebrata</taxon>
        <taxon>Euteleostomi</taxon>
        <taxon>Actinopterygii</taxon>
        <taxon>Chondrostei</taxon>
        <taxon>Acipenseriformes</taxon>
        <taxon>Acipenseridae</taxon>
        <taxon>Acipenser</taxon>
    </lineage>
</organism>
<evidence type="ECO:0000256" key="12">
    <source>
        <dbReference type="SAM" id="MobiDB-lite"/>
    </source>
</evidence>
<evidence type="ECO:0000256" key="4">
    <source>
        <dbReference type="ARBA" id="ARBA00022687"/>
    </source>
</evidence>
<dbReference type="GO" id="GO:0000981">
    <property type="term" value="F:DNA-binding transcription factor activity, RNA polymerase II-specific"/>
    <property type="evidence" value="ECO:0007669"/>
    <property type="project" value="InterPro"/>
</dbReference>
<dbReference type="FunFam" id="1.10.10.60:FF:000131">
    <property type="entry name" value="Ventral anterior homeobox 2"/>
    <property type="match status" value="1"/>
</dbReference>
<dbReference type="InterPro" id="IPR000047">
    <property type="entry name" value="HTH_motif"/>
</dbReference>
<feature type="DNA-binding region" description="Homeobox" evidence="10">
    <location>
        <begin position="205"/>
        <end position="264"/>
    </location>
</feature>
<keyword evidence="15" id="KW-1185">Reference proteome</keyword>
<dbReference type="CDD" id="cd00086">
    <property type="entry name" value="homeodomain"/>
    <property type="match status" value="1"/>
</dbReference>
<sequence>MNGSHLAPGSSAPGKEPVANGHGHGESDGNPFAEYMWMENEEEYNRQVEEELLEQEFLERCFQEMLDEEDQDWFIPARDLPSGVGQLQQQFNGISVSDNSADEIAATIMGDGVTEDRSHSCGSNALCPDRARDNRSRTELESRSPGQGHTDTPGTSASTPTSSKEEADDKLSGVDPDYCRRILVRDAKGTIREIVLPKGLDLDRPKRTRTSFTAEQLYRLELEFHRCQYVVGRERTELARQLNLSETQVKVWFQNRRTKQKKDQAKDSDKNPSSSSESLATCNILRLLEQGRLLNVPPNSLLSPSSSALPHSTGNGSPSSTSLAVSSTLPSAGATYGLSVPSLGAPTSPHLSAPSLCLPVLGSMHELPSSYGCGASAFEPYTRIERKEADSGGRKTSF</sequence>
<dbReference type="Pfam" id="PF00046">
    <property type="entry name" value="Homeodomain"/>
    <property type="match status" value="1"/>
</dbReference>
<dbReference type="PROSITE" id="PS00027">
    <property type="entry name" value="HOMEOBOX_1"/>
    <property type="match status" value="1"/>
</dbReference>
<evidence type="ECO:0000256" key="3">
    <source>
        <dbReference type="ARBA" id="ARBA00022473"/>
    </source>
</evidence>
<keyword evidence="4" id="KW-0879">Wnt signaling pathway</keyword>
<dbReference type="PROSITE" id="PS50071">
    <property type="entry name" value="HOMEOBOX_2"/>
    <property type="match status" value="1"/>
</dbReference>
<comment type="similarity">
    <text evidence="2">Belongs to the EMX homeobox family.</text>
</comment>
<dbReference type="GO" id="GO:0007420">
    <property type="term" value="P:brain development"/>
    <property type="evidence" value="ECO:0007669"/>
    <property type="project" value="TreeGrafter"/>
</dbReference>
<evidence type="ECO:0000313" key="15">
    <source>
        <dbReference type="Proteomes" id="UP000289886"/>
    </source>
</evidence>
<keyword evidence="8" id="KW-0804">Transcription</keyword>
<comment type="subcellular location">
    <subcellularLocation>
        <location evidence="1 10 11">Nucleus</location>
    </subcellularLocation>
</comment>
<keyword evidence="9 10" id="KW-0539">Nucleus</keyword>
<evidence type="ECO:0000256" key="8">
    <source>
        <dbReference type="ARBA" id="ARBA00023163"/>
    </source>
</evidence>
<evidence type="ECO:0000256" key="7">
    <source>
        <dbReference type="ARBA" id="ARBA00023155"/>
    </source>
</evidence>
<evidence type="ECO:0000256" key="1">
    <source>
        <dbReference type="ARBA" id="ARBA00004123"/>
    </source>
</evidence>
<dbReference type="PANTHER" id="PTHR24339:SF34">
    <property type="entry name" value="VENTRAL ANTERIOR HOMEOBOX 2"/>
    <property type="match status" value="1"/>
</dbReference>
<dbReference type="Proteomes" id="UP000289886">
    <property type="component" value="Unassembled WGS sequence"/>
</dbReference>
<feature type="region of interest" description="Disordered" evidence="12">
    <location>
        <begin position="113"/>
        <end position="172"/>
    </location>
</feature>
<keyword evidence="3" id="KW-0217">Developmental protein</keyword>
<reference evidence="14 15" key="1">
    <citation type="submission" date="2019-01" db="EMBL/GenBank/DDBJ databases">
        <title>Draft Genome and Complete Hox-Cluster Characterization of the Sterlet Sturgeon (Acipenser ruthenus).</title>
        <authorList>
            <person name="Wei Q."/>
        </authorList>
    </citation>
    <scope>NUCLEOTIDE SEQUENCE [LARGE SCALE GENOMIC DNA]</scope>
    <source>
        <strain evidence="14">WHYD16114868_AA</strain>
        <tissue evidence="14">Blood</tissue>
    </source>
</reference>